<evidence type="ECO:0000313" key="2">
    <source>
        <dbReference type="Proteomes" id="UP000724584"/>
    </source>
</evidence>
<sequence length="364" mass="40160">METGRNAGDEATKPDPAQDLGGIEGLIEEHILAKLDPEFLAHFANNQPRVAGQPPKAAVQPPIEHVRQHPEAYQPPCALDTSGYPGVADANYLSRDGATIPVRVYSPDEARHGPGPYPVHLNFHGGGFVLGNLDTEATLCLSMRGAGVSVVDVDYRLCPETTWGKCIYDAWNALKWVRESATALNINPDSISIGGISAGGHICLVLQHMARDAGIPLKLCMASVTPATRGLAYTYYTESPFPSFHEFHRGPVLPWARIKYFGRLCMPQEALPDLQSLWPNWWFEPLKAPNWSNLSDTFIRTDEVDPLRDEGEAYAMKLVAGGNKATIKRYLGCPHTFMYTDSMKRKHEYDRDAIVALRAAHSLD</sequence>
<evidence type="ECO:0000313" key="1">
    <source>
        <dbReference type="EMBL" id="KAH6617653.1"/>
    </source>
</evidence>
<gene>
    <name evidence="1" type="ORF">F5144DRAFT_661155</name>
</gene>
<dbReference type="Proteomes" id="UP000724584">
    <property type="component" value="Unassembled WGS sequence"/>
</dbReference>
<reference evidence="1 2" key="1">
    <citation type="journal article" date="2021" name="Nat. Commun.">
        <title>Genetic determinants of endophytism in the Arabidopsis root mycobiome.</title>
        <authorList>
            <person name="Mesny F."/>
            <person name="Miyauchi S."/>
            <person name="Thiergart T."/>
            <person name="Pickel B."/>
            <person name="Atanasova L."/>
            <person name="Karlsson M."/>
            <person name="Huettel B."/>
            <person name="Barry K.W."/>
            <person name="Haridas S."/>
            <person name="Chen C."/>
            <person name="Bauer D."/>
            <person name="Andreopoulos W."/>
            <person name="Pangilinan J."/>
            <person name="LaButti K."/>
            <person name="Riley R."/>
            <person name="Lipzen A."/>
            <person name="Clum A."/>
            <person name="Drula E."/>
            <person name="Henrissat B."/>
            <person name="Kohler A."/>
            <person name="Grigoriev I.V."/>
            <person name="Martin F.M."/>
            <person name="Hacquard S."/>
        </authorList>
    </citation>
    <scope>NUCLEOTIDE SEQUENCE [LARGE SCALE GENOMIC DNA]</scope>
    <source>
        <strain evidence="1 2">MPI-SDFR-AT-0079</strain>
    </source>
</reference>
<name>A0ACB7NVY7_9PEZI</name>
<dbReference type="EMBL" id="JAGIZQ010000007">
    <property type="protein sequence ID" value="KAH6617653.1"/>
    <property type="molecule type" value="Genomic_DNA"/>
</dbReference>
<organism evidence="1 2">
    <name type="scientific">Chaetomium tenue</name>
    <dbReference type="NCBI Taxonomy" id="1854479"/>
    <lineage>
        <taxon>Eukaryota</taxon>
        <taxon>Fungi</taxon>
        <taxon>Dikarya</taxon>
        <taxon>Ascomycota</taxon>
        <taxon>Pezizomycotina</taxon>
        <taxon>Sordariomycetes</taxon>
        <taxon>Sordariomycetidae</taxon>
        <taxon>Sordariales</taxon>
        <taxon>Chaetomiaceae</taxon>
        <taxon>Chaetomium</taxon>
    </lineage>
</organism>
<comment type="caution">
    <text evidence="1">The sequence shown here is derived from an EMBL/GenBank/DDBJ whole genome shotgun (WGS) entry which is preliminary data.</text>
</comment>
<keyword evidence="2" id="KW-1185">Reference proteome</keyword>
<proteinExistence type="predicted"/>
<protein>
    <submittedName>
        <fullName evidence="1">Alpha/Beta hydrolase protein</fullName>
    </submittedName>
</protein>
<accession>A0ACB7NVY7</accession>
<keyword evidence="1" id="KW-0378">Hydrolase</keyword>